<accession>A0ABN2SAW2</accession>
<proteinExistence type="predicted"/>
<name>A0ABN2SAW2_9PSEU</name>
<reference evidence="1 2" key="1">
    <citation type="journal article" date="2019" name="Int. J. Syst. Evol. Microbiol.">
        <title>The Global Catalogue of Microorganisms (GCM) 10K type strain sequencing project: providing services to taxonomists for standard genome sequencing and annotation.</title>
        <authorList>
            <consortium name="The Broad Institute Genomics Platform"/>
            <consortium name="The Broad Institute Genome Sequencing Center for Infectious Disease"/>
            <person name="Wu L."/>
            <person name="Ma J."/>
        </authorList>
    </citation>
    <scope>NUCLEOTIDE SEQUENCE [LARGE SCALE GENOMIC DNA]</scope>
    <source>
        <strain evidence="1 2">JCM 14545</strain>
    </source>
</reference>
<keyword evidence="2" id="KW-1185">Reference proteome</keyword>
<dbReference type="Proteomes" id="UP001501116">
    <property type="component" value="Unassembled WGS sequence"/>
</dbReference>
<dbReference type="EMBL" id="BAAANN010000038">
    <property type="protein sequence ID" value="GAA1983469.1"/>
    <property type="molecule type" value="Genomic_DNA"/>
</dbReference>
<comment type="caution">
    <text evidence="1">The sequence shown here is derived from an EMBL/GenBank/DDBJ whole genome shotgun (WGS) entry which is preliminary data.</text>
</comment>
<gene>
    <name evidence="1" type="ORF">GCM10009754_70800</name>
</gene>
<evidence type="ECO:0000313" key="1">
    <source>
        <dbReference type="EMBL" id="GAA1983469.1"/>
    </source>
</evidence>
<evidence type="ECO:0000313" key="2">
    <source>
        <dbReference type="Proteomes" id="UP001501116"/>
    </source>
</evidence>
<protein>
    <submittedName>
        <fullName evidence="1">Uncharacterized protein</fullName>
    </submittedName>
</protein>
<organism evidence="1 2">
    <name type="scientific">Amycolatopsis minnesotensis</name>
    <dbReference type="NCBI Taxonomy" id="337894"/>
    <lineage>
        <taxon>Bacteria</taxon>
        <taxon>Bacillati</taxon>
        <taxon>Actinomycetota</taxon>
        <taxon>Actinomycetes</taxon>
        <taxon>Pseudonocardiales</taxon>
        <taxon>Pseudonocardiaceae</taxon>
        <taxon>Amycolatopsis</taxon>
    </lineage>
</organism>
<dbReference type="RefSeq" id="WP_344429093.1">
    <property type="nucleotide sequence ID" value="NZ_BAAANN010000038.1"/>
</dbReference>
<sequence length="91" mass="10378">MDNTRTGVHVALRLPGWDTLAEHDRGLLVGFIRTVEIEGREYVCENFPPAFAAGSPLHNVDPALALETYWDDYEALPLTEFWRLYELTTGR</sequence>